<dbReference type="InterPro" id="IPR009003">
    <property type="entry name" value="Peptidase_S1_PA"/>
</dbReference>
<keyword evidence="4" id="KW-1185">Reference proteome</keyword>
<dbReference type="RefSeq" id="WP_259868759.1">
    <property type="nucleotide sequence ID" value="NZ_JAMQJZ010000004.1"/>
</dbReference>
<keyword evidence="2" id="KW-0472">Membrane</keyword>
<dbReference type="SUPFAM" id="SSF50494">
    <property type="entry name" value="Trypsin-like serine proteases"/>
    <property type="match status" value="1"/>
</dbReference>
<keyword evidence="2" id="KW-0812">Transmembrane</keyword>
<proteinExistence type="predicted"/>
<dbReference type="InterPro" id="IPR001940">
    <property type="entry name" value="Peptidase_S1C"/>
</dbReference>
<dbReference type="AlphaFoldDB" id="A0A9X4AI03"/>
<dbReference type="PANTHER" id="PTHR22939:SF129">
    <property type="entry name" value="SERINE PROTEASE HTRA2, MITOCHONDRIAL"/>
    <property type="match status" value="1"/>
</dbReference>
<reference evidence="3" key="1">
    <citation type="submission" date="2022-06" db="EMBL/GenBank/DDBJ databases">
        <title>Aquibacillus sp. a new bacterium isolated from soil saline samples.</title>
        <authorList>
            <person name="Galisteo C."/>
            <person name="De La Haba R."/>
            <person name="Sanchez-Porro C."/>
            <person name="Ventosa A."/>
        </authorList>
    </citation>
    <scope>NUCLEOTIDE SEQUENCE</scope>
    <source>
        <strain evidence="3">JCM 12387</strain>
    </source>
</reference>
<protein>
    <submittedName>
        <fullName evidence="3">Serine protease</fullName>
    </submittedName>
</protein>
<evidence type="ECO:0000313" key="3">
    <source>
        <dbReference type="EMBL" id="MDC3420234.1"/>
    </source>
</evidence>
<dbReference type="PANTHER" id="PTHR22939">
    <property type="entry name" value="SERINE PROTEASE FAMILY S1C HTRA-RELATED"/>
    <property type="match status" value="1"/>
</dbReference>
<dbReference type="Gene3D" id="2.40.10.120">
    <property type="match status" value="1"/>
</dbReference>
<dbReference type="Proteomes" id="UP001145072">
    <property type="component" value="Unassembled WGS sequence"/>
</dbReference>
<dbReference type="EMBL" id="JAMQJZ010000004">
    <property type="protein sequence ID" value="MDC3420234.1"/>
    <property type="molecule type" value="Genomic_DNA"/>
</dbReference>
<evidence type="ECO:0000313" key="4">
    <source>
        <dbReference type="Proteomes" id="UP001145072"/>
    </source>
</evidence>
<comment type="caution">
    <text evidence="3">The sequence shown here is derived from an EMBL/GenBank/DDBJ whole genome shotgun (WGS) entry which is preliminary data.</text>
</comment>
<dbReference type="PRINTS" id="PR00834">
    <property type="entry name" value="PROTEASES2C"/>
</dbReference>
<name>A0A9X4AI03_9BACI</name>
<keyword evidence="1" id="KW-0378">Hydrolase</keyword>
<organism evidence="3 4">
    <name type="scientific">Aquibacillus koreensis</name>
    <dbReference type="NCBI Taxonomy" id="279446"/>
    <lineage>
        <taxon>Bacteria</taxon>
        <taxon>Bacillati</taxon>
        <taxon>Bacillota</taxon>
        <taxon>Bacilli</taxon>
        <taxon>Bacillales</taxon>
        <taxon>Bacillaceae</taxon>
        <taxon>Aquibacillus</taxon>
    </lineage>
</organism>
<gene>
    <name evidence="3" type="ORF">NC661_07600</name>
</gene>
<dbReference type="GO" id="GO:0004252">
    <property type="term" value="F:serine-type endopeptidase activity"/>
    <property type="evidence" value="ECO:0007669"/>
    <property type="project" value="InterPro"/>
</dbReference>
<keyword evidence="2" id="KW-1133">Transmembrane helix</keyword>
<keyword evidence="1" id="KW-0720">Serine protease</keyword>
<dbReference type="GO" id="GO:0006508">
    <property type="term" value="P:proteolysis"/>
    <property type="evidence" value="ECO:0007669"/>
    <property type="project" value="UniProtKB-KW"/>
</dbReference>
<sequence length="271" mass="30675">MKESDNYHQDIIDEDLYEEIDHEELIEILKVERENALQKEKEEKHEVKRPFPKWAFWLIAIAMLINVVAILPRTFSIPAIDFLVTSAQLMTDPTIDEYQESVVVVQLPESKGTGFSISPDGLIITNHHVIEAEKIITVAYPEQGLYDAEVIHEFPDIDLAVLQVKGNDLPYLPLANDSSFSDHEHIHFIGNPLQFNGIANEGELIGYTDLKEWDQEVIMMKAPVYRGNSGSPVINSDGEVIGVIFATLKHDTHGKVGLAVPIDYYHEKMNE</sequence>
<accession>A0A9X4AI03</accession>
<dbReference type="Pfam" id="PF13365">
    <property type="entry name" value="Trypsin_2"/>
    <property type="match status" value="1"/>
</dbReference>
<feature type="transmembrane region" description="Helical" evidence="2">
    <location>
        <begin position="54"/>
        <end position="72"/>
    </location>
</feature>
<evidence type="ECO:0000256" key="2">
    <source>
        <dbReference type="SAM" id="Phobius"/>
    </source>
</evidence>
<keyword evidence="3" id="KW-0645">Protease</keyword>
<evidence type="ECO:0000256" key="1">
    <source>
        <dbReference type="ARBA" id="ARBA00022825"/>
    </source>
</evidence>